<evidence type="ECO:0000256" key="3">
    <source>
        <dbReference type="ARBA" id="ARBA00023180"/>
    </source>
</evidence>
<evidence type="ECO:0000313" key="8">
    <source>
        <dbReference type="Proteomes" id="UP000326759"/>
    </source>
</evidence>
<evidence type="ECO:0000256" key="2">
    <source>
        <dbReference type="ARBA" id="ARBA00023157"/>
    </source>
</evidence>
<protein>
    <submittedName>
        <fullName evidence="7">Serine proteinase stubble</fullName>
    </submittedName>
</protein>
<keyword evidence="1 5" id="KW-0732">Signal</keyword>
<dbReference type="AlphaFoldDB" id="A0A5N5T8A7"/>
<comment type="caution">
    <text evidence="7">The sequence shown here is derived from an EMBL/GenBank/DDBJ whole genome shotgun (WGS) entry which is preliminary data.</text>
</comment>
<dbReference type="Gene3D" id="2.40.10.10">
    <property type="entry name" value="Trypsin-like serine proteases"/>
    <property type="match status" value="1"/>
</dbReference>
<dbReference type="PROSITE" id="PS50240">
    <property type="entry name" value="TRYPSIN_DOM"/>
    <property type="match status" value="1"/>
</dbReference>
<evidence type="ECO:0000256" key="5">
    <source>
        <dbReference type="SAM" id="SignalP"/>
    </source>
</evidence>
<keyword evidence="3" id="KW-0325">Glycoprotein</keyword>
<keyword evidence="2" id="KW-1015">Disulfide bond</keyword>
<dbReference type="Pfam" id="PF00089">
    <property type="entry name" value="Trypsin"/>
    <property type="match status" value="2"/>
</dbReference>
<keyword evidence="8" id="KW-1185">Reference proteome</keyword>
<accession>A0A5N5T8A7</accession>
<dbReference type="InterPro" id="IPR009003">
    <property type="entry name" value="Peptidase_S1_PA"/>
</dbReference>
<dbReference type="SUPFAM" id="SSF50494">
    <property type="entry name" value="Trypsin-like serine proteases"/>
    <property type="match status" value="1"/>
</dbReference>
<evidence type="ECO:0000259" key="6">
    <source>
        <dbReference type="PROSITE" id="PS50240"/>
    </source>
</evidence>
<dbReference type="PRINTS" id="PR00722">
    <property type="entry name" value="CHYMOTRYPSIN"/>
</dbReference>
<evidence type="ECO:0000256" key="1">
    <source>
        <dbReference type="ARBA" id="ARBA00022729"/>
    </source>
</evidence>
<dbReference type="InterPro" id="IPR043504">
    <property type="entry name" value="Peptidase_S1_PA_chymotrypsin"/>
</dbReference>
<evidence type="ECO:0000256" key="4">
    <source>
        <dbReference type="ARBA" id="ARBA00024195"/>
    </source>
</evidence>
<feature type="chain" id="PRO_5024293932" evidence="5">
    <location>
        <begin position="21"/>
        <end position="355"/>
    </location>
</feature>
<name>A0A5N5T8A7_9CRUS</name>
<dbReference type="InterPro" id="IPR001254">
    <property type="entry name" value="Trypsin_dom"/>
</dbReference>
<dbReference type="Proteomes" id="UP000326759">
    <property type="component" value="Unassembled WGS sequence"/>
</dbReference>
<dbReference type="InterPro" id="IPR001314">
    <property type="entry name" value="Peptidase_S1A"/>
</dbReference>
<gene>
    <name evidence="7" type="primary">Sb_4</name>
    <name evidence="7" type="ORF">Anas_13121</name>
</gene>
<dbReference type="FunFam" id="2.40.10.10:FF:000028">
    <property type="entry name" value="Serine protease easter"/>
    <property type="match status" value="1"/>
</dbReference>
<dbReference type="OrthoDB" id="5979691at2759"/>
<dbReference type="PANTHER" id="PTHR24252:SF7">
    <property type="entry name" value="HYALIN"/>
    <property type="match status" value="1"/>
</dbReference>
<reference evidence="7 8" key="1">
    <citation type="journal article" date="2019" name="PLoS Biol.">
        <title>Sex chromosomes control vertical transmission of feminizing Wolbachia symbionts in an isopod.</title>
        <authorList>
            <person name="Becking T."/>
            <person name="Chebbi M.A."/>
            <person name="Giraud I."/>
            <person name="Moumen B."/>
            <person name="Laverre T."/>
            <person name="Caubet Y."/>
            <person name="Peccoud J."/>
            <person name="Gilbert C."/>
            <person name="Cordaux R."/>
        </authorList>
    </citation>
    <scope>NUCLEOTIDE SEQUENCE [LARGE SCALE GENOMIC DNA]</scope>
    <source>
        <strain evidence="7">ANa2</strain>
        <tissue evidence="7">Whole body excluding digestive tract and cuticle</tissue>
    </source>
</reference>
<evidence type="ECO:0000313" key="7">
    <source>
        <dbReference type="EMBL" id="KAB7502874.1"/>
    </source>
</evidence>
<organism evidence="7 8">
    <name type="scientific">Armadillidium nasatum</name>
    <dbReference type="NCBI Taxonomy" id="96803"/>
    <lineage>
        <taxon>Eukaryota</taxon>
        <taxon>Metazoa</taxon>
        <taxon>Ecdysozoa</taxon>
        <taxon>Arthropoda</taxon>
        <taxon>Crustacea</taxon>
        <taxon>Multicrustacea</taxon>
        <taxon>Malacostraca</taxon>
        <taxon>Eumalacostraca</taxon>
        <taxon>Peracarida</taxon>
        <taxon>Isopoda</taxon>
        <taxon>Oniscidea</taxon>
        <taxon>Crinocheta</taxon>
        <taxon>Armadillidiidae</taxon>
        <taxon>Armadillidium</taxon>
    </lineage>
</organism>
<dbReference type="PANTHER" id="PTHR24252">
    <property type="entry name" value="ACROSIN-RELATED"/>
    <property type="match status" value="1"/>
</dbReference>
<proteinExistence type="inferred from homology"/>
<feature type="non-terminal residue" evidence="7">
    <location>
        <position position="355"/>
    </location>
</feature>
<dbReference type="GO" id="GO:0004252">
    <property type="term" value="F:serine-type endopeptidase activity"/>
    <property type="evidence" value="ECO:0007669"/>
    <property type="project" value="InterPro"/>
</dbReference>
<sequence length="355" mass="39036">MFSLACLNSGKLAFSTCLLGFQIGVCCVERTTISLIDPNFSLNSGNEDCGKLQVYPNLEGKIVNGTFGTFGQFPWSVSVRLSIDPKNRTLPSYHFCGGALLNNEWVITSAHCVQKENTKYLVLRMGEFNTSSEEENQKFFETSISRLVSHEDFRMKDYFSDISLLKLSEPVPLGPNIQPICLPGSRNKLAGKPGIVSGWGRIEEDGDPSDVIRMVSLPIMTNKECEEMFLTGGIIEDIYEVFLCAGYETGVQDACTIHLNCILCHFTGSRAKIEVDAIKGISSIKSLVDKALNFNLSFQGDSGGPLQVKGKDGRMFLAGIVSWGYGCARANKPGVYTRVSEFVPWILEKISEASL</sequence>
<comment type="similarity">
    <text evidence="4">Belongs to the peptidase S1 family. CLIP subfamily.</text>
</comment>
<dbReference type="SMART" id="SM00020">
    <property type="entry name" value="Tryp_SPc"/>
    <property type="match status" value="1"/>
</dbReference>
<dbReference type="GO" id="GO:0006508">
    <property type="term" value="P:proteolysis"/>
    <property type="evidence" value="ECO:0007669"/>
    <property type="project" value="InterPro"/>
</dbReference>
<feature type="signal peptide" evidence="5">
    <location>
        <begin position="1"/>
        <end position="20"/>
    </location>
</feature>
<dbReference type="EMBL" id="SEYY01006506">
    <property type="protein sequence ID" value="KAB7502874.1"/>
    <property type="molecule type" value="Genomic_DNA"/>
</dbReference>
<dbReference type="CDD" id="cd00190">
    <property type="entry name" value="Tryp_SPc"/>
    <property type="match status" value="1"/>
</dbReference>
<feature type="domain" description="Peptidase S1" evidence="6">
    <location>
        <begin position="62"/>
        <end position="351"/>
    </location>
</feature>